<accession>A0A173WLG9</accession>
<evidence type="ECO:0000313" key="2">
    <source>
        <dbReference type="Proteomes" id="UP000095766"/>
    </source>
</evidence>
<evidence type="ECO:0000313" key="1">
    <source>
        <dbReference type="EMBL" id="CUO87578.1"/>
    </source>
</evidence>
<dbReference type="EMBL" id="CZAO01000001">
    <property type="protein sequence ID" value="CUO87578.1"/>
    <property type="molecule type" value="Genomic_DNA"/>
</dbReference>
<protein>
    <submittedName>
        <fullName evidence="1">Uncharacterized protein</fullName>
    </submittedName>
</protein>
<dbReference type="Proteomes" id="UP000095766">
    <property type="component" value="Unassembled WGS sequence"/>
</dbReference>
<organism evidence="1 2">
    <name type="scientific">Bacteroides uniformis</name>
    <dbReference type="NCBI Taxonomy" id="820"/>
    <lineage>
        <taxon>Bacteria</taxon>
        <taxon>Pseudomonadati</taxon>
        <taxon>Bacteroidota</taxon>
        <taxon>Bacteroidia</taxon>
        <taxon>Bacteroidales</taxon>
        <taxon>Bacteroidaceae</taxon>
        <taxon>Bacteroides</taxon>
    </lineage>
</organism>
<sequence length="34" mass="4138">MDDHCIRIYFRPTAFCDFQIYVTVKSKVLWSIKL</sequence>
<name>A0A173WLG9_BACUN</name>
<reference evidence="1 2" key="1">
    <citation type="submission" date="2015-09" db="EMBL/GenBank/DDBJ databases">
        <authorList>
            <consortium name="Pathogen Informatics"/>
        </authorList>
    </citation>
    <scope>NUCLEOTIDE SEQUENCE [LARGE SCALE GENOMIC DNA]</scope>
    <source>
        <strain evidence="1 2">2789STDY5834898</strain>
    </source>
</reference>
<dbReference type="AlphaFoldDB" id="A0A173WLG9"/>
<proteinExistence type="predicted"/>
<gene>
    <name evidence="1" type="ORF">ERS852510_00341</name>
</gene>